<keyword evidence="3" id="KW-1185">Reference proteome</keyword>
<dbReference type="PANTHER" id="PTHR24148:SF64">
    <property type="entry name" value="HETEROKARYON INCOMPATIBILITY DOMAIN-CONTAINING PROTEIN"/>
    <property type="match status" value="1"/>
</dbReference>
<dbReference type="InterPro" id="IPR052895">
    <property type="entry name" value="HetReg/Transcr_Mod"/>
</dbReference>
<accession>A0ABQ9NS96</accession>
<gene>
    <name evidence="2" type="ORF">H2201_004565</name>
</gene>
<evidence type="ECO:0000313" key="3">
    <source>
        <dbReference type="Proteomes" id="UP001172684"/>
    </source>
</evidence>
<comment type="caution">
    <text evidence="2">The sequence shown here is derived from an EMBL/GenBank/DDBJ whole genome shotgun (WGS) entry which is preliminary data.</text>
</comment>
<feature type="domain" description="Heterokaryon incompatibility" evidence="1">
    <location>
        <begin position="54"/>
        <end position="201"/>
    </location>
</feature>
<dbReference type="Proteomes" id="UP001172684">
    <property type="component" value="Unassembled WGS sequence"/>
</dbReference>
<sequence>MAAESLDVLAFNHPLYLDLFKSHVIRLIELLPGAPDDPVITRLSIQELEHAQDYEAISYVWGDPQNRVPIECNGRTLDITVNLDAAFRRIRYQDRSRLIWADAICINQGNIRERSHHVSFMNKIYRHAKRVLACIGSDPDGGAENVAALIKEHVERMSGYTSILDMPVLAADDPIFEDSRWKSLGMFTRCDWFSRAWVLQEVGVAADPCVLYGSMEFSYRDVMKLLKWIVRCASKLQPVAGIWIRTIHTEWEDWGADWQEKTIYKYTLLDFLSHAKEVRCTAAQDHIYAFIGHPLAQLDDGSGPIVMPNYEKSAAEVYQEFTVWMLSKLGLGVLSAVEHNEQTINEHASFLCNGVRELSSDCYKLVLVTSNNDDFVQTLRHRGYSAYDLPSAVLVQEPYYEVFITSAALERLKNEYDVDEDYDPLCIDEDLLVQLGLDGASVFVRLRFLTRLADQTQPVRRRYMSFLEHSKLKEFRQLLDLFVHLGWGESGNRYLN</sequence>
<dbReference type="EMBL" id="JAPDRL010000030">
    <property type="protein sequence ID" value="KAJ9665274.1"/>
    <property type="molecule type" value="Genomic_DNA"/>
</dbReference>
<evidence type="ECO:0000259" key="1">
    <source>
        <dbReference type="Pfam" id="PF06985"/>
    </source>
</evidence>
<dbReference type="InterPro" id="IPR010730">
    <property type="entry name" value="HET"/>
</dbReference>
<reference evidence="2" key="1">
    <citation type="submission" date="2022-10" db="EMBL/GenBank/DDBJ databases">
        <title>Culturing micro-colonial fungi from biological soil crusts in the Mojave desert and describing Neophaeococcomyces mojavensis, and introducing the new genera and species Taxawa tesnikishii.</title>
        <authorList>
            <person name="Kurbessoian T."/>
            <person name="Stajich J.E."/>
        </authorList>
    </citation>
    <scope>NUCLEOTIDE SEQUENCE</scope>
    <source>
        <strain evidence="2">TK_1</strain>
    </source>
</reference>
<proteinExistence type="predicted"/>
<evidence type="ECO:0000313" key="2">
    <source>
        <dbReference type="EMBL" id="KAJ9665274.1"/>
    </source>
</evidence>
<dbReference type="PANTHER" id="PTHR24148">
    <property type="entry name" value="ANKYRIN REPEAT DOMAIN-CONTAINING PROTEIN 39 HOMOLOG-RELATED"/>
    <property type="match status" value="1"/>
</dbReference>
<organism evidence="2 3">
    <name type="scientific">Coniosporium apollinis</name>
    <dbReference type="NCBI Taxonomy" id="61459"/>
    <lineage>
        <taxon>Eukaryota</taxon>
        <taxon>Fungi</taxon>
        <taxon>Dikarya</taxon>
        <taxon>Ascomycota</taxon>
        <taxon>Pezizomycotina</taxon>
        <taxon>Dothideomycetes</taxon>
        <taxon>Dothideomycetes incertae sedis</taxon>
        <taxon>Coniosporium</taxon>
    </lineage>
</organism>
<name>A0ABQ9NS96_9PEZI</name>
<protein>
    <recommendedName>
        <fullName evidence="1">Heterokaryon incompatibility domain-containing protein</fullName>
    </recommendedName>
</protein>
<dbReference type="Pfam" id="PF06985">
    <property type="entry name" value="HET"/>
    <property type="match status" value="1"/>
</dbReference>